<evidence type="ECO:0008006" key="4">
    <source>
        <dbReference type="Google" id="ProtNLM"/>
    </source>
</evidence>
<dbReference type="EMBL" id="JAGHKO010000001">
    <property type="protein sequence ID" value="MBO9198813.1"/>
    <property type="molecule type" value="Genomic_DNA"/>
</dbReference>
<dbReference type="Proteomes" id="UP000677244">
    <property type="component" value="Unassembled WGS sequence"/>
</dbReference>
<accession>A0ABS3YLP6</accession>
<feature type="transmembrane region" description="Helical" evidence="1">
    <location>
        <begin position="47"/>
        <end position="65"/>
    </location>
</feature>
<protein>
    <recommendedName>
        <fullName evidence="4">DUF3185 domain-containing protein</fullName>
    </recommendedName>
</protein>
<proteinExistence type="predicted"/>
<reference evidence="2 3" key="1">
    <citation type="submission" date="2021-03" db="EMBL/GenBank/DDBJ databases">
        <title>Assistant Professor.</title>
        <authorList>
            <person name="Huq M.A."/>
        </authorList>
    </citation>
    <scope>NUCLEOTIDE SEQUENCE [LARGE SCALE GENOMIC DNA]</scope>
    <source>
        <strain evidence="2 3">MAH-29</strain>
    </source>
</reference>
<keyword evidence="3" id="KW-1185">Reference proteome</keyword>
<name>A0ABS3YLP6_9BACT</name>
<evidence type="ECO:0000313" key="2">
    <source>
        <dbReference type="EMBL" id="MBO9198813.1"/>
    </source>
</evidence>
<dbReference type="RefSeq" id="WP_209136900.1">
    <property type="nucleotide sequence ID" value="NZ_JAGHKO010000001.1"/>
</dbReference>
<comment type="caution">
    <text evidence="2">The sequence shown here is derived from an EMBL/GenBank/DDBJ whole genome shotgun (WGS) entry which is preliminary data.</text>
</comment>
<evidence type="ECO:0000313" key="3">
    <source>
        <dbReference type="Proteomes" id="UP000677244"/>
    </source>
</evidence>
<keyword evidence="1" id="KW-0812">Transmembrane</keyword>
<keyword evidence="1" id="KW-1133">Transmembrane helix</keyword>
<evidence type="ECO:0000256" key="1">
    <source>
        <dbReference type="SAM" id="Phobius"/>
    </source>
</evidence>
<gene>
    <name evidence="2" type="ORF">J7I42_00970</name>
</gene>
<sequence length="71" mass="7628">MKLIGILLIVIGILMIILREVNFTTKKEVADLGPVEIKKKEQHTVAWPLYAGIGVAICGVVVLAGSSRKTA</sequence>
<organism evidence="2 3">
    <name type="scientific">Niastella soli</name>
    <dbReference type="NCBI Taxonomy" id="2821487"/>
    <lineage>
        <taxon>Bacteria</taxon>
        <taxon>Pseudomonadati</taxon>
        <taxon>Bacteroidota</taxon>
        <taxon>Chitinophagia</taxon>
        <taxon>Chitinophagales</taxon>
        <taxon>Chitinophagaceae</taxon>
        <taxon>Niastella</taxon>
    </lineage>
</organism>
<keyword evidence="1" id="KW-0472">Membrane</keyword>